<keyword evidence="1" id="KW-1133">Transmembrane helix</keyword>
<dbReference type="RefSeq" id="XP_043007116.1">
    <property type="nucleotide sequence ID" value="XM_043154659.1"/>
</dbReference>
<dbReference type="Proteomes" id="UP001049176">
    <property type="component" value="Chromosome 6"/>
</dbReference>
<accession>A0A9P7US05</accession>
<organism evidence="3 4">
    <name type="scientific">Marasmius oreades</name>
    <name type="common">fairy-ring Marasmius</name>
    <dbReference type="NCBI Taxonomy" id="181124"/>
    <lineage>
        <taxon>Eukaryota</taxon>
        <taxon>Fungi</taxon>
        <taxon>Dikarya</taxon>
        <taxon>Basidiomycota</taxon>
        <taxon>Agaricomycotina</taxon>
        <taxon>Agaricomycetes</taxon>
        <taxon>Agaricomycetidae</taxon>
        <taxon>Agaricales</taxon>
        <taxon>Marasmiineae</taxon>
        <taxon>Marasmiaceae</taxon>
        <taxon>Marasmius</taxon>
    </lineage>
</organism>
<keyword evidence="1" id="KW-0472">Membrane</keyword>
<evidence type="ECO:0000259" key="2">
    <source>
        <dbReference type="Pfam" id="PF20151"/>
    </source>
</evidence>
<feature type="transmembrane region" description="Helical" evidence="1">
    <location>
        <begin position="166"/>
        <end position="185"/>
    </location>
</feature>
<dbReference type="InterPro" id="IPR045340">
    <property type="entry name" value="DUF6533"/>
</dbReference>
<feature type="domain" description="DUF6533" evidence="2">
    <location>
        <begin position="21"/>
        <end position="66"/>
    </location>
</feature>
<dbReference type="EMBL" id="CM032186">
    <property type="protein sequence ID" value="KAG7090646.1"/>
    <property type="molecule type" value="Genomic_DNA"/>
</dbReference>
<dbReference type="Pfam" id="PF20151">
    <property type="entry name" value="DUF6533"/>
    <property type="match status" value="1"/>
</dbReference>
<feature type="transmembrane region" description="Helical" evidence="1">
    <location>
        <begin position="89"/>
        <end position="108"/>
    </location>
</feature>
<proteinExistence type="predicted"/>
<keyword evidence="1" id="KW-0812">Transmembrane</keyword>
<feature type="transmembrane region" description="Helical" evidence="1">
    <location>
        <begin position="206"/>
        <end position="226"/>
    </location>
</feature>
<sequence>MSAPTPAEVATAILHLQAGKYFQIAGYVMLLYDHCITFGEEVERVWKRDISGASILFLLNRYLTPLQFAFIIDAFNNPGCCNRIVSFEGYTTVGLVAVCELVMILRVFALYGRNYWILGFLMVVLAVQIIISSYGLSFGLRAPLPPGLIGCIFTGPPDKPIFPGVWYAPAATDFIIFSLTLYRTMKFIRDSSSTTPLITQFARDGILYFAVIFTANMVNVIIYQTAVADLKAIGASFSQMITSVMISRLVLNLRGVGESLVDGVGPGEQPRSLPNLAFGQPPADIMSRTIGNLGEEFRTWKEDISPSSSLATNGGTLVGVNRHDALEMQVLPEGRRF</sequence>
<gene>
    <name evidence="3" type="ORF">E1B28_009747</name>
</gene>
<dbReference type="OrthoDB" id="3242376at2759"/>
<evidence type="ECO:0000313" key="3">
    <source>
        <dbReference type="EMBL" id="KAG7090646.1"/>
    </source>
</evidence>
<dbReference type="KEGG" id="more:E1B28_009747"/>
<dbReference type="GeneID" id="66078823"/>
<dbReference type="AlphaFoldDB" id="A0A9P7US05"/>
<keyword evidence="4" id="KW-1185">Reference proteome</keyword>
<evidence type="ECO:0000256" key="1">
    <source>
        <dbReference type="SAM" id="Phobius"/>
    </source>
</evidence>
<reference evidence="3" key="1">
    <citation type="journal article" date="2021" name="Genome Biol. Evol.">
        <title>The assembled and annotated genome of the fairy-ring fungus Marasmius oreades.</title>
        <authorList>
            <person name="Hiltunen M."/>
            <person name="Ament-Velasquez S.L."/>
            <person name="Johannesson H."/>
        </authorList>
    </citation>
    <scope>NUCLEOTIDE SEQUENCE</scope>
    <source>
        <strain evidence="3">03SP1</strain>
    </source>
</reference>
<comment type="caution">
    <text evidence="3">The sequence shown here is derived from an EMBL/GenBank/DDBJ whole genome shotgun (WGS) entry which is preliminary data.</text>
</comment>
<protein>
    <recommendedName>
        <fullName evidence="2">DUF6533 domain-containing protein</fullName>
    </recommendedName>
</protein>
<evidence type="ECO:0000313" key="4">
    <source>
        <dbReference type="Proteomes" id="UP001049176"/>
    </source>
</evidence>
<name>A0A9P7US05_9AGAR</name>
<feature type="transmembrane region" description="Helical" evidence="1">
    <location>
        <begin position="115"/>
        <end position="136"/>
    </location>
</feature>